<dbReference type="PANTHER" id="PTHR43065:SF47">
    <property type="match status" value="1"/>
</dbReference>
<dbReference type="RefSeq" id="WP_284380589.1">
    <property type="nucleotide sequence ID" value="NZ_BSNM01000011.1"/>
</dbReference>
<dbReference type="InterPro" id="IPR005467">
    <property type="entry name" value="His_kinase_dom"/>
</dbReference>
<organism evidence="6 7">
    <name type="scientific">Litoribrevibacter albus</name>
    <dbReference type="NCBI Taxonomy" id="1473156"/>
    <lineage>
        <taxon>Bacteria</taxon>
        <taxon>Pseudomonadati</taxon>
        <taxon>Pseudomonadota</taxon>
        <taxon>Gammaproteobacteria</taxon>
        <taxon>Oceanospirillales</taxon>
        <taxon>Oceanospirillaceae</taxon>
        <taxon>Litoribrevibacter</taxon>
    </lineage>
</organism>
<feature type="coiled-coil region" evidence="3">
    <location>
        <begin position="351"/>
        <end position="388"/>
    </location>
</feature>
<proteinExistence type="predicted"/>
<reference evidence="6" key="2">
    <citation type="submission" date="2023-01" db="EMBL/GenBank/DDBJ databases">
        <title>Draft genome sequence of Litoribrevibacter albus strain NBRC 110071.</title>
        <authorList>
            <person name="Sun Q."/>
            <person name="Mori K."/>
        </authorList>
    </citation>
    <scope>NUCLEOTIDE SEQUENCE</scope>
    <source>
        <strain evidence="6">NBRC 110071</strain>
    </source>
</reference>
<dbReference type="Proteomes" id="UP001161389">
    <property type="component" value="Unassembled WGS sequence"/>
</dbReference>
<dbReference type="InterPro" id="IPR036890">
    <property type="entry name" value="HATPase_C_sf"/>
</dbReference>
<dbReference type="InterPro" id="IPR003594">
    <property type="entry name" value="HATPase_dom"/>
</dbReference>
<reference evidence="6" key="1">
    <citation type="journal article" date="2014" name="Int. J. Syst. Evol. Microbiol.">
        <title>Complete genome sequence of Corynebacterium casei LMG S-19264T (=DSM 44701T), isolated from a smear-ripened cheese.</title>
        <authorList>
            <consortium name="US DOE Joint Genome Institute (JGI-PGF)"/>
            <person name="Walter F."/>
            <person name="Albersmeier A."/>
            <person name="Kalinowski J."/>
            <person name="Ruckert C."/>
        </authorList>
    </citation>
    <scope>NUCLEOTIDE SEQUENCE</scope>
    <source>
        <strain evidence="6">NBRC 110071</strain>
    </source>
</reference>
<evidence type="ECO:0000256" key="1">
    <source>
        <dbReference type="ARBA" id="ARBA00000085"/>
    </source>
</evidence>
<dbReference type="PRINTS" id="PR00344">
    <property type="entry name" value="BCTRLSENSOR"/>
</dbReference>
<accession>A0AA37SA92</accession>
<dbReference type="InterPro" id="IPR013587">
    <property type="entry name" value="Nitrate/nitrite_sensing"/>
</dbReference>
<dbReference type="Pfam" id="PF02518">
    <property type="entry name" value="HATPase_c"/>
    <property type="match status" value="1"/>
</dbReference>
<protein>
    <recommendedName>
        <fullName evidence="2">histidine kinase</fullName>
        <ecNumber evidence="2">2.7.13.3</ecNumber>
    </recommendedName>
</protein>
<evidence type="ECO:0000313" key="7">
    <source>
        <dbReference type="Proteomes" id="UP001161389"/>
    </source>
</evidence>
<dbReference type="SMART" id="SM00387">
    <property type="entry name" value="HATPase_c"/>
    <property type="match status" value="1"/>
</dbReference>
<evidence type="ECO:0000256" key="2">
    <source>
        <dbReference type="ARBA" id="ARBA00012438"/>
    </source>
</evidence>
<dbReference type="PANTHER" id="PTHR43065">
    <property type="entry name" value="SENSOR HISTIDINE KINASE"/>
    <property type="match status" value="1"/>
</dbReference>
<keyword evidence="4" id="KW-0472">Membrane</keyword>
<dbReference type="PROSITE" id="PS50109">
    <property type="entry name" value="HIS_KIN"/>
    <property type="match status" value="1"/>
</dbReference>
<dbReference type="EMBL" id="BSNM01000011">
    <property type="protein sequence ID" value="GLQ31099.1"/>
    <property type="molecule type" value="Genomic_DNA"/>
</dbReference>
<feature type="transmembrane region" description="Helical" evidence="4">
    <location>
        <begin position="16"/>
        <end position="36"/>
    </location>
</feature>
<evidence type="ECO:0000259" key="5">
    <source>
        <dbReference type="PROSITE" id="PS50109"/>
    </source>
</evidence>
<feature type="transmembrane region" description="Helical" evidence="4">
    <location>
        <begin position="316"/>
        <end position="337"/>
    </location>
</feature>
<evidence type="ECO:0000313" key="6">
    <source>
        <dbReference type="EMBL" id="GLQ31099.1"/>
    </source>
</evidence>
<dbReference type="Gene3D" id="1.10.287.130">
    <property type="match status" value="1"/>
</dbReference>
<dbReference type="SUPFAM" id="SSF55874">
    <property type="entry name" value="ATPase domain of HSP90 chaperone/DNA topoisomerase II/histidine kinase"/>
    <property type="match status" value="1"/>
</dbReference>
<dbReference type="Pfam" id="PF08376">
    <property type="entry name" value="NIT"/>
    <property type="match status" value="1"/>
</dbReference>
<dbReference type="GO" id="GO:0004673">
    <property type="term" value="F:protein histidine kinase activity"/>
    <property type="evidence" value="ECO:0007669"/>
    <property type="project" value="UniProtKB-EC"/>
</dbReference>
<keyword evidence="4" id="KW-0812">Transmembrane</keyword>
<evidence type="ECO:0000256" key="4">
    <source>
        <dbReference type="SAM" id="Phobius"/>
    </source>
</evidence>
<gene>
    <name evidence="6" type="ORF">GCM10007876_15780</name>
</gene>
<keyword evidence="7" id="KW-1185">Reference proteome</keyword>
<comment type="catalytic activity">
    <reaction evidence="1">
        <text>ATP + protein L-histidine = ADP + protein N-phospho-L-histidine.</text>
        <dbReference type="EC" id="2.7.13.3"/>
    </reaction>
</comment>
<sequence length="630" mass="71764">MTSNFHKDESHARPHYWYQLITLVVLPLFLLCLVSFQVMEWLWKEQKVWKSVVDVVEHSKPVMMYLDALAKERGYTEGFIASDHTEFQQQMKAQRALVDQSYEKLLKHTQTHSNSIDEHTHQALQQLFHRHLMLREIRLNVDRLDAQDSFFESYSDVTGLALNTIQLSIDRINGTELARDLLHLLDLLWMKERAGQIRGRLNGVFASHYANVSQYSDVIWFQASYFDHLSRLEQNPNFKGKSALHQLIETPVYQEVTAIEEAAISTLHSAIHPENMTPGEWFEKATQRIGLIDALAVERMQDIEIRAEMHRAERRTGFYLSLMLLSGAIVCVAIYSYRTVKESQNFTHDLAQEVNSQTAELRLSNEQLKDAIDEMKASQQQLVEKDKLASLGLLMAGTFHEINTPVGIGITGITGLDNCIEELEQKFQNGSITKNDLEMGLNQVKECNQLVLNGLQRIEQLLTSFKLVVSDQAANEQRYVLLHEYIQDILNTLTPTLSKSGIHVELDIPENIALEINPGALYQVLSNLLLNSMCHAFKDIKERKIYLTARLEGDEVLIHYADNGKGLKTNVIEHVFEPFFTTERGKGGTGLGMYIVKTQLEEKLGGKISIDDDQSRGAAFTLTIPTNHLS</sequence>
<dbReference type="Gene3D" id="3.30.565.10">
    <property type="entry name" value="Histidine kinase-like ATPase, C-terminal domain"/>
    <property type="match status" value="1"/>
</dbReference>
<dbReference type="AlphaFoldDB" id="A0AA37SA92"/>
<dbReference type="InterPro" id="IPR004358">
    <property type="entry name" value="Sig_transdc_His_kin-like_C"/>
</dbReference>
<keyword evidence="3" id="KW-0175">Coiled coil</keyword>
<feature type="domain" description="Histidine kinase" evidence="5">
    <location>
        <begin position="397"/>
        <end position="628"/>
    </location>
</feature>
<name>A0AA37SA92_9GAMM</name>
<comment type="caution">
    <text evidence="6">The sequence shown here is derived from an EMBL/GenBank/DDBJ whole genome shotgun (WGS) entry which is preliminary data.</text>
</comment>
<evidence type="ECO:0000256" key="3">
    <source>
        <dbReference type="SAM" id="Coils"/>
    </source>
</evidence>
<dbReference type="EC" id="2.7.13.3" evidence="2"/>
<keyword evidence="4" id="KW-1133">Transmembrane helix</keyword>